<accession>A0ACB8G2D0</accession>
<reference evidence="1" key="1">
    <citation type="submission" date="2021-08" db="EMBL/GenBank/DDBJ databases">
        <title>The first chromosome-level gecko genome reveals the dynamic sex chromosomes of Neotropical dwarf geckos (Sphaerodactylidae: Sphaerodactylus).</title>
        <authorList>
            <person name="Pinto B.J."/>
            <person name="Keating S.E."/>
            <person name="Gamble T."/>
        </authorList>
    </citation>
    <scope>NUCLEOTIDE SEQUENCE</scope>
    <source>
        <strain evidence="1">TG3544</strain>
    </source>
</reference>
<protein>
    <submittedName>
        <fullName evidence="1">Uncharacterized protein</fullName>
    </submittedName>
</protein>
<comment type="caution">
    <text evidence="1">The sequence shown here is derived from an EMBL/GenBank/DDBJ whole genome shotgun (WGS) entry which is preliminary data.</text>
</comment>
<keyword evidence="2" id="KW-1185">Reference proteome</keyword>
<dbReference type="EMBL" id="CM037615">
    <property type="protein sequence ID" value="KAH8013814.1"/>
    <property type="molecule type" value="Genomic_DNA"/>
</dbReference>
<proteinExistence type="predicted"/>
<sequence>MDELFRAHLWRSSTPGPSQGEAEDCQYLLAKSVSALNMKAAEGGEEPIKLNIKSKHESDEEFFPCSTPSKKVFPFTKFFEAQIKREWEKPTANRQIPGFVHKLYAIPSYTNDVLRIPLKDAPVVALQFLDLVSKDGEGQIKDVLDRKVDQLSRCSPEAMAMAIKANFYSLHSDQSNHSLG</sequence>
<evidence type="ECO:0000313" key="1">
    <source>
        <dbReference type="EMBL" id="KAH8013814.1"/>
    </source>
</evidence>
<organism evidence="1 2">
    <name type="scientific">Sphaerodactylus townsendi</name>
    <dbReference type="NCBI Taxonomy" id="933632"/>
    <lineage>
        <taxon>Eukaryota</taxon>
        <taxon>Metazoa</taxon>
        <taxon>Chordata</taxon>
        <taxon>Craniata</taxon>
        <taxon>Vertebrata</taxon>
        <taxon>Euteleostomi</taxon>
        <taxon>Lepidosauria</taxon>
        <taxon>Squamata</taxon>
        <taxon>Bifurcata</taxon>
        <taxon>Gekkota</taxon>
        <taxon>Sphaerodactylidae</taxon>
        <taxon>Sphaerodactylus</taxon>
    </lineage>
</organism>
<name>A0ACB8G2D0_9SAUR</name>
<evidence type="ECO:0000313" key="2">
    <source>
        <dbReference type="Proteomes" id="UP000827872"/>
    </source>
</evidence>
<dbReference type="Proteomes" id="UP000827872">
    <property type="component" value="Linkage Group LG02"/>
</dbReference>
<gene>
    <name evidence="1" type="ORF">K3G42_022360</name>
</gene>